<feature type="compositionally biased region" description="Basic and acidic residues" evidence="1">
    <location>
        <begin position="361"/>
        <end position="381"/>
    </location>
</feature>
<name>E6ZSB5_SPORE</name>
<dbReference type="VEuPathDB" id="FungiDB:sr16327"/>
<feature type="compositionally biased region" description="Basic residues" evidence="1">
    <location>
        <begin position="196"/>
        <end position="207"/>
    </location>
</feature>
<feature type="compositionally biased region" description="Basic and acidic residues" evidence="1">
    <location>
        <begin position="638"/>
        <end position="655"/>
    </location>
</feature>
<evidence type="ECO:0000256" key="1">
    <source>
        <dbReference type="SAM" id="MobiDB-lite"/>
    </source>
</evidence>
<evidence type="ECO:0000313" key="2">
    <source>
        <dbReference type="EMBL" id="CBQ70122.1"/>
    </source>
</evidence>
<feature type="region of interest" description="Disordered" evidence="1">
    <location>
        <begin position="572"/>
        <end position="835"/>
    </location>
</feature>
<feature type="region of interest" description="Disordered" evidence="1">
    <location>
        <begin position="302"/>
        <end position="557"/>
    </location>
</feature>
<dbReference type="HOGENOM" id="CLU_345494_0_0_1"/>
<protein>
    <submittedName>
        <fullName evidence="2">Uncharacterized protein</fullName>
    </submittedName>
</protein>
<accession>E6ZSB5</accession>
<feature type="compositionally biased region" description="Low complexity" evidence="1">
    <location>
        <begin position="320"/>
        <end position="331"/>
    </location>
</feature>
<feature type="compositionally biased region" description="Polar residues" evidence="1">
    <location>
        <begin position="503"/>
        <end position="514"/>
    </location>
</feature>
<sequence length="835" mass="87255">MSATQATPSGSQDTQPLVHILDDGSQLNEWLASHPPSRLNVPPAFNNGVSPRPVWVLGVPSVDQLAELAPSIAADKIFEKANELVRDATAKVSRIQNDDEIPVRSQGKSPGKSKKQCRTEVQEAFHDQIIMLTAEHPLWNQGRWTIIVKPAQIDGVYTKLAKSLVSGELRKHGSILGFRARTLPFDESTHDYSKSGPKRPKTSRGRRSSAGSSKSPGSAFNAPQTALGIDVFFRPIWNSTAARDVLKLLAGVSGKMPSFCKSSLYSRLGIKSDHQLFTSLSLYSAKTLASPADARLWVREHGSDDTSMDTSSQVDEAESSSRGQASASSPATVATLSDRPDTVETNKRELEQESTGAATVKADEPAHKKARNGESDADKQQSIKMAVDAPSAPAANTQASVDESQDEPMLPVRPSSPHTEPKVARGGLPLVFEPAPDPPAATSTFHDLHQPDVASESTTSCPPLEPTQVKKVVEDSQTQVEMTSADAGGPAVAHGSSVKVDDQVQQNESSSSGQKKAAQEHTGADTESRAEKNGSEVKATDQPEQKPAGELQEVPAANNVGAASVSVLMASEVKTESTPSFTPAFGDDVEKPFSTVGEAQQAEKPKATPAKEALPGLSDLVEEVAEPIALQSGSSGDVKGKEEAETRRSKNESVSKLEVPAGPSKQQGTADAGVGDKATAQQTEATAPVVIEHEQASATVVPSSKNQDEASSSELQVIVESSREVPEPAAQGGKDAAHGDTTAQATEKPAGDGEASLSTSAPGSVKVDETAGPTAKPDDAKAQSVEAATTTTTATVKVDSQAASAGSGAEMTIDELIVEGATTSPVGGEEGEGTK</sequence>
<dbReference type="Proteomes" id="UP000008867">
    <property type="component" value="Chromosome 19"/>
</dbReference>
<keyword evidence="3" id="KW-1185">Reference proteome</keyword>
<organism evidence="2 3">
    <name type="scientific">Sporisorium reilianum (strain SRZ2)</name>
    <name type="common">Maize head smut fungus</name>
    <dbReference type="NCBI Taxonomy" id="999809"/>
    <lineage>
        <taxon>Eukaryota</taxon>
        <taxon>Fungi</taxon>
        <taxon>Dikarya</taxon>
        <taxon>Basidiomycota</taxon>
        <taxon>Ustilaginomycotina</taxon>
        <taxon>Ustilaginomycetes</taxon>
        <taxon>Ustilaginales</taxon>
        <taxon>Ustilaginaceae</taxon>
        <taxon>Sporisorium</taxon>
    </lineage>
</organism>
<dbReference type="eggNOG" id="ENOG502R8JF">
    <property type="taxonomic scope" value="Eukaryota"/>
</dbReference>
<feature type="compositionally biased region" description="Basic and acidic residues" evidence="1">
    <location>
        <begin position="517"/>
        <end position="544"/>
    </location>
</feature>
<evidence type="ECO:0000313" key="3">
    <source>
        <dbReference type="Proteomes" id="UP000008867"/>
    </source>
</evidence>
<dbReference type="AlphaFoldDB" id="E6ZSB5"/>
<dbReference type="InterPro" id="IPR023398">
    <property type="entry name" value="TIF_eIF4e-like"/>
</dbReference>
<feature type="compositionally biased region" description="Low complexity" evidence="1">
    <location>
        <begin position="208"/>
        <end position="218"/>
    </location>
</feature>
<gene>
    <name evidence="2" type="ORF">sr16327</name>
</gene>
<reference evidence="2 3" key="1">
    <citation type="journal article" date="2010" name="Science">
        <title>Pathogenicity determinants in smut fungi revealed by genome comparison.</title>
        <authorList>
            <person name="Schirawski J."/>
            <person name="Mannhaupt G."/>
            <person name="Muench K."/>
            <person name="Brefort T."/>
            <person name="Schipper K."/>
            <person name="Doehlemann G."/>
            <person name="Di Stasio M."/>
            <person name="Roessel N."/>
            <person name="Mendoza-Mendoza A."/>
            <person name="Pester D."/>
            <person name="Mueller O."/>
            <person name="Winterberg B."/>
            <person name="Meyer E."/>
            <person name="Ghareeb H."/>
            <person name="Wollenberg T."/>
            <person name="Muensterkoetter M."/>
            <person name="Wong P."/>
            <person name="Walter M."/>
            <person name="Stukenbrock E."/>
            <person name="Gueldener U."/>
            <person name="Kahmann R."/>
        </authorList>
    </citation>
    <scope>NUCLEOTIDE SEQUENCE [LARGE SCALE GENOMIC DNA]</scope>
    <source>
        <strain evidence="3">SRZ2</strain>
    </source>
</reference>
<proteinExistence type="predicted"/>
<dbReference type="OrthoDB" id="10067381at2759"/>
<feature type="compositionally biased region" description="Polar residues" evidence="1">
    <location>
        <begin position="696"/>
        <end position="715"/>
    </location>
</feature>
<feature type="region of interest" description="Disordered" evidence="1">
    <location>
        <begin position="187"/>
        <end position="221"/>
    </location>
</feature>
<dbReference type="EMBL" id="FQ311440">
    <property type="protein sequence ID" value="CBQ70122.1"/>
    <property type="molecule type" value="Genomic_DNA"/>
</dbReference>
<dbReference type="Gene3D" id="3.30.760.10">
    <property type="entry name" value="RNA Cap, Translation Initiation Factor Eif4e"/>
    <property type="match status" value="1"/>
</dbReference>
<feature type="compositionally biased region" description="Basic and acidic residues" evidence="1">
    <location>
        <begin position="338"/>
        <end position="351"/>
    </location>
</feature>